<feature type="region of interest" description="Disordered" evidence="14">
    <location>
        <begin position="1"/>
        <end position="38"/>
    </location>
</feature>
<feature type="domain" description="Peptidase M13 C-terminal" evidence="15">
    <location>
        <begin position="568"/>
        <end position="739"/>
    </location>
</feature>
<evidence type="ECO:0000259" key="16">
    <source>
        <dbReference type="Pfam" id="PF05649"/>
    </source>
</evidence>
<dbReference type="Pfam" id="PF05649">
    <property type="entry name" value="Peptidase_M13_N"/>
    <property type="match status" value="2"/>
</dbReference>
<dbReference type="Gene3D" id="3.40.390.10">
    <property type="entry name" value="Collagenase (Catalytic Domain)"/>
    <property type="match status" value="2"/>
</dbReference>
<feature type="domain" description="Peptidase M13 N-terminal" evidence="16">
    <location>
        <begin position="775"/>
        <end position="1130"/>
    </location>
</feature>
<dbReference type="InterPro" id="IPR018497">
    <property type="entry name" value="Peptidase_M13_C"/>
</dbReference>
<comment type="caution">
    <text evidence="17">The sequence shown here is derived from an EMBL/GenBank/DDBJ whole genome shotgun (WGS) entry which is preliminary data.</text>
</comment>
<feature type="compositionally biased region" description="Basic residues" evidence="14">
    <location>
        <begin position="28"/>
        <end position="37"/>
    </location>
</feature>
<evidence type="ECO:0000256" key="8">
    <source>
        <dbReference type="ARBA" id="ARBA00022833"/>
    </source>
</evidence>
<dbReference type="FunFam" id="3.30.63.20:FF:000001">
    <property type="entry name" value="40S ribosomal protein S25"/>
    <property type="match status" value="1"/>
</dbReference>
<keyword evidence="7" id="KW-0378">Hydrolase</keyword>
<protein>
    <recommendedName>
        <fullName evidence="12">Small ribosomal subunit protein eS25</fullName>
    </recommendedName>
    <alternativeName>
        <fullName evidence="13">40S ribosomal protein S25</fullName>
    </alternativeName>
</protein>
<dbReference type="Proteomes" id="UP000639338">
    <property type="component" value="Unassembled WGS sequence"/>
</dbReference>
<dbReference type="PROSITE" id="PS51885">
    <property type="entry name" value="NEPRILYSIN"/>
    <property type="match status" value="1"/>
</dbReference>
<dbReference type="GO" id="GO:1990904">
    <property type="term" value="C:ribonucleoprotein complex"/>
    <property type="evidence" value="ECO:0007669"/>
    <property type="project" value="UniProtKB-KW"/>
</dbReference>
<dbReference type="GO" id="GO:0003735">
    <property type="term" value="F:structural constituent of ribosome"/>
    <property type="evidence" value="ECO:0007669"/>
    <property type="project" value="UniProtKB-ARBA"/>
</dbReference>
<feature type="domain" description="Peptidase M13 N-terminal" evidence="16">
    <location>
        <begin position="149"/>
        <end position="505"/>
    </location>
</feature>
<dbReference type="Gene3D" id="1.10.1380.10">
    <property type="entry name" value="Neutral endopeptidase , domain2"/>
    <property type="match status" value="2"/>
</dbReference>
<organism evidence="17 18">
    <name type="scientific">Aphidius gifuensis</name>
    <name type="common">Parasitoid wasp</name>
    <dbReference type="NCBI Taxonomy" id="684658"/>
    <lineage>
        <taxon>Eukaryota</taxon>
        <taxon>Metazoa</taxon>
        <taxon>Ecdysozoa</taxon>
        <taxon>Arthropoda</taxon>
        <taxon>Hexapoda</taxon>
        <taxon>Insecta</taxon>
        <taxon>Pterygota</taxon>
        <taxon>Neoptera</taxon>
        <taxon>Endopterygota</taxon>
        <taxon>Hymenoptera</taxon>
        <taxon>Apocrita</taxon>
        <taxon>Ichneumonoidea</taxon>
        <taxon>Braconidae</taxon>
        <taxon>Aphidiinae</taxon>
        <taxon>Aphidius</taxon>
    </lineage>
</organism>
<name>A0A835CL99_APHGI</name>
<dbReference type="InterPro" id="IPR024079">
    <property type="entry name" value="MetalloPept_cat_dom_sf"/>
</dbReference>
<evidence type="ECO:0000256" key="2">
    <source>
        <dbReference type="ARBA" id="ARBA00004401"/>
    </source>
</evidence>
<dbReference type="GO" id="GO:0046872">
    <property type="term" value="F:metal ion binding"/>
    <property type="evidence" value="ECO:0007669"/>
    <property type="project" value="UniProtKB-KW"/>
</dbReference>
<dbReference type="InterPro" id="IPR000718">
    <property type="entry name" value="Peptidase_M13"/>
</dbReference>
<keyword evidence="18" id="KW-1185">Reference proteome</keyword>
<reference evidence="17 18" key="1">
    <citation type="submission" date="2020-08" db="EMBL/GenBank/DDBJ databases">
        <title>Aphidius gifuensis genome sequencing and assembly.</title>
        <authorList>
            <person name="Du Z."/>
        </authorList>
    </citation>
    <scope>NUCLEOTIDE SEQUENCE [LARGE SCALE GENOMIC DNA]</scope>
    <source>
        <strain evidence="17">YNYX2018</strain>
        <tissue evidence="17">Adults</tissue>
    </source>
</reference>
<evidence type="ECO:0000256" key="7">
    <source>
        <dbReference type="ARBA" id="ARBA00022801"/>
    </source>
</evidence>
<evidence type="ECO:0000256" key="11">
    <source>
        <dbReference type="ARBA" id="ARBA00023274"/>
    </source>
</evidence>
<keyword evidence="8" id="KW-0862">Zinc</keyword>
<gene>
    <name evidence="17" type="ORF">HCN44_001117</name>
</gene>
<evidence type="ECO:0000256" key="1">
    <source>
        <dbReference type="ARBA" id="ARBA00001947"/>
    </source>
</evidence>
<dbReference type="InterPro" id="IPR004977">
    <property type="entry name" value="Ribosomal_eS25"/>
</dbReference>
<evidence type="ECO:0000256" key="14">
    <source>
        <dbReference type="SAM" id="MobiDB-lite"/>
    </source>
</evidence>
<keyword evidence="9" id="KW-0689">Ribosomal protein</keyword>
<evidence type="ECO:0000256" key="10">
    <source>
        <dbReference type="ARBA" id="ARBA00023049"/>
    </source>
</evidence>
<dbReference type="OrthoDB" id="6475849at2759"/>
<evidence type="ECO:0000313" key="17">
    <source>
        <dbReference type="EMBL" id="KAF7988544.1"/>
    </source>
</evidence>
<evidence type="ECO:0000259" key="15">
    <source>
        <dbReference type="Pfam" id="PF01431"/>
    </source>
</evidence>
<dbReference type="PRINTS" id="PR00786">
    <property type="entry name" value="NEPRILYSIN"/>
</dbReference>
<comment type="cofactor">
    <cofactor evidence="1">
        <name>Zn(2+)</name>
        <dbReference type="ChEBI" id="CHEBI:29105"/>
    </cofactor>
</comment>
<comment type="similarity">
    <text evidence="3">Belongs to the peptidase M13 family.</text>
</comment>
<dbReference type="PANTHER" id="PTHR11733">
    <property type="entry name" value="ZINC METALLOPROTEASE FAMILY M13 NEPRILYSIN-RELATED"/>
    <property type="match status" value="1"/>
</dbReference>
<dbReference type="Pfam" id="PF01431">
    <property type="entry name" value="Peptidase_M13"/>
    <property type="match status" value="2"/>
</dbReference>
<evidence type="ECO:0000256" key="6">
    <source>
        <dbReference type="ARBA" id="ARBA00022723"/>
    </source>
</evidence>
<dbReference type="InterPro" id="IPR008753">
    <property type="entry name" value="Peptidase_M13_N"/>
</dbReference>
<feature type="domain" description="Peptidase M13 C-terminal" evidence="15">
    <location>
        <begin position="1189"/>
        <end position="1391"/>
    </location>
</feature>
<dbReference type="Pfam" id="PF03297">
    <property type="entry name" value="Ribosomal_S25"/>
    <property type="match status" value="1"/>
</dbReference>
<dbReference type="InterPro" id="IPR042089">
    <property type="entry name" value="Peptidase_M13_dom_2"/>
</dbReference>
<sequence>MPPKKDTKGSSKQPQKTQKKKEGGSGGKAKKKKWSKGKTRDKLNNAVLFDKGTYDKLVKEVPQYKLITPSIVSERLKIRGSLARRALIELQHKGLIKQVVQHSAQLIYTRTTKAYDDSIKNNIFDTCNTPICQQAIAGLLNNMDPSINPCDDFYKFSCGKFSNSSKKNYFDKKERKFVEKTKKIIEQNETLNDFKYLKIAKDLYKSCNDSLVNITNRYTEILNSMEPSGGWPVLKQNQWNESEFNFNKTIFKVGNTTQWNNYFFEFEIDNFNFSSIHIKPIYSLYFTLDDFIEGPNNTNIQSFKEKTIKKINRLGVNNSIVTNDIDKVINFEIALGRTTLSKEQKFNPTIDQVEMTLNNLTNDYSFFNWEEYITYLRGTPVDPSIKIVINNFSYMKKLKTLLNLYDKKTQANYVMLKHLYSYLENYDFVKEKACTQVVFEYLSIATVAIWVENYIDPSVRMNIFNMISNIKKQYHQIIEYTPWIDNETKIKLEKKIESCKFLIGYSDEFLSNSIIDKFYDGLDIYNEESFFDKMAKIDLFYRKFLLTLSNDTIWAILGKQLIQKSATFSYNFNTLVIPFTYFDDDFIHNEKPDYMNYGALGYVIGHGLTRSIDTIGIKFDENNNFNEKWLTLNSIENLNNRTKCFVNDQYYQIINKIAEIGGLKSAYFAYTKKLKSLNGDKEISNLSYNSTQLFWISYANVWCDKNSYDKSRVIDALSNMLAFSDDFKCPIGSKMNPIKKSFRQPSLKTDDSVPCTTQACIASQLLRRMDQSVNPCDDFYQFACGGYLNSNDNKYDIITKLYIETLRELQKILEQSSSANDPEYLKLAKKFYQQCLLINTETDINSFDEYWPILREDQWNESEFNFNGTIFRIGKTKEWINYFFQFTLDINDYSSIKIYPFPYKLTRDQLNQGLNNSDVKNYYDKMTNLSASFYTDASSNITIVKMINEILKFETDMFNMTLLPENERSNGTIEDVEMTLDELNNEYNYFDWERYINYLRGSPVNKTTTKIIIKDIIYLNNLKYLLNSTEKYIQSNYITWKHFLKNFAIFKLADSDDCVRDTIKKLPIAMGAIYSKNHRDNSMRDDILQIILDIKKQYSDIIINSNWVDDMTKKKAIEKLESLKYFIEYPKEFLNNSIIDEFYRRLKFFDGDNYVDHNIRIDIFNQQYLLTLNNESFWTFWGRSILDYNAFNNPTKNILVIPPVYQNVYFKKNLNSINYGSIGFTIGHEIGHAFDNTGILYDANGIKNNWWRNDSLQNFKDLAKRMAEQYGNYTVPEINENVNGILTLGENIADNSGLKAAYRGYIKKLESLNNSETLPGLSYNSKQLFWISYASFWCQKTTKENLKRDLLDVHTPNKFRVIGPLSNIQEFSNDFQCPIGSKMNPIKKCTVW</sequence>
<dbReference type="FunFam" id="1.10.10.10:FF:000166">
    <property type="entry name" value="40S ribosomal protein S25"/>
    <property type="match status" value="1"/>
</dbReference>
<dbReference type="PANTHER" id="PTHR11733:SF224">
    <property type="entry name" value="NEPRILYSIN-2"/>
    <property type="match status" value="1"/>
</dbReference>
<keyword evidence="11" id="KW-0687">Ribonucleoprotein</keyword>
<dbReference type="SUPFAM" id="SSF55486">
    <property type="entry name" value="Metalloproteases ('zincins'), catalytic domain"/>
    <property type="match status" value="2"/>
</dbReference>
<evidence type="ECO:0000256" key="5">
    <source>
        <dbReference type="ARBA" id="ARBA00022670"/>
    </source>
</evidence>
<comment type="similarity">
    <text evidence="4">Belongs to the eukaryotic ribosomal protein eS25 family.</text>
</comment>
<evidence type="ECO:0000256" key="9">
    <source>
        <dbReference type="ARBA" id="ARBA00022980"/>
    </source>
</evidence>
<keyword evidence="10" id="KW-0482">Metalloprotease</keyword>
<dbReference type="GO" id="GO:0005886">
    <property type="term" value="C:plasma membrane"/>
    <property type="evidence" value="ECO:0007669"/>
    <property type="project" value="UniProtKB-SubCell"/>
</dbReference>
<dbReference type="GO" id="GO:0004222">
    <property type="term" value="F:metalloendopeptidase activity"/>
    <property type="evidence" value="ECO:0007669"/>
    <property type="project" value="InterPro"/>
</dbReference>
<proteinExistence type="inferred from homology"/>
<dbReference type="CDD" id="cd08662">
    <property type="entry name" value="M13"/>
    <property type="match status" value="2"/>
</dbReference>
<dbReference type="GO" id="GO:0016485">
    <property type="term" value="P:protein processing"/>
    <property type="evidence" value="ECO:0007669"/>
    <property type="project" value="TreeGrafter"/>
</dbReference>
<evidence type="ECO:0000256" key="3">
    <source>
        <dbReference type="ARBA" id="ARBA00007357"/>
    </source>
</evidence>
<evidence type="ECO:0000256" key="13">
    <source>
        <dbReference type="ARBA" id="ARBA00035460"/>
    </source>
</evidence>
<evidence type="ECO:0000256" key="4">
    <source>
        <dbReference type="ARBA" id="ARBA00009106"/>
    </source>
</evidence>
<evidence type="ECO:0000313" key="18">
    <source>
        <dbReference type="Proteomes" id="UP000639338"/>
    </source>
</evidence>
<keyword evidence="5" id="KW-0645">Protease</keyword>
<accession>A0A835CL99</accession>
<comment type="subcellular location">
    <subcellularLocation>
        <location evidence="2">Cell membrane</location>
        <topology evidence="2">Single-pass type II membrane protein</topology>
    </subcellularLocation>
</comment>
<dbReference type="GO" id="GO:0022626">
    <property type="term" value="C:cytosolic ribosome"/>
    <property type="evidence" value="ECO:0007669"/>
    <property type="project" value="UniProtKB-ARBA"/>
</dbReference>
<dbReference type="EMBL" id="JACMRX010000005">
    <property type="protein sequence ID" value="KAF7988544.1"/>
    <property type="molecule type" value="Genomic_DNA"/>
</dbReference>
<evidence type="ECO:0000256" key="12">
    <source>
        <dbReference type="ARBA" id="ARBA00035148"/>
    </source>
</evidence>
<dbReference type="Gene3D" id="3.30.63.20">
    <property type="match status" value="1"/>
</dbReference>
<keyword evidence="6" id="KW-0479">Metal-binding</keyword>